<dbReference type="AlphaFoldDB" id="A0AAD6GZE6"/>
<keyword evidence="1" id="KW-0812">Transmembrane</keyword>
<accession>A0AAD6GZE6</accession>
<dbReference type="GeneID" id="81589583"/>
<protein>
    <recommendedName>
        <fullName evidence="4">Steroid 5-alpha reductase C-terminal domain-containing protein</fullName>
    </recommendedName>
</protein>
<keyword evidence="1" id="KW-0472">Membrane</keyword>
<gene>
    <name evidence="2" type="ORF">N7537_008286</name>
</gene>
<keyword evidence="1" id="KW-1133">Transmembrane helix</keyword>
<reference evidence="2" key="1">
    <citation type="journal article" date="2023" name="IMA Fungus">
        <title>Comparative genomic study of the Penicillium genus elucidates a diverse pangenome and 15 lateral gene transfer events.</title>
        <authorList>
            <person name="Petersen C."/>
            <person name="Sorensen T."/>
            <person name="Nielsen M.R."/>
            <person name="Sondergaard T.E."/>
            <person name="Sorensen J.L."/>
            <person name="Fitzpatrick D.A."/>
            <person name="Frisvad J.C."/>
            <person name="Nielsen K.L."/>
        </authorList>
    </citation>
    <scope>NUCLEOTIDE SEQUENCE</scope>
    <source>
        <strain evidence="2">IBT 12815</strain>
    </source>
</reference>
<dbReference type="InterPro" id="IPR010721">
    <property type="entry name" value="UstE-like"/>
</dbReference>
<dbReference type="EMBL" id="JAQJAE010000004">
    <property type="protein sequence ID" value="KAJ5598202.1"/>
    <property type="molecule type" value="Genomic_DNA"/>
</dbReference>
<evidence type="ECO:0008006" key="4">
    <source>
        <dbReference type="Google" id="ProtNLM"/>
    </source>
</evidence>
<dbReference type="RefSeq" id="XP_056751417.1">
    <property type="nucleotide sequence ID" value="XM_056899341.1"/>
</dbReference>
<proteinExistence type="predicted"/>
<feature type="transmembrane region" description="Helical" evidence="1">
    <location>
        <begin position="136"/>
        <end position="158"/>
    </location>
</feature>
<feature type="transmembrane region" description="Helical" evidence="1">
    <location>
        <begin position="102"/>
        <end position="124"/>
    </location>
</feature>
<dbReference type="Proteomes" id="UP001213799">
    <property type="component" value="Unassembled WGS sequence"/>
</dbReference>
<dbReference type="PROSITE" id="PS50244">
    <property type="entry name" value="S5A_REDUCTASE"/>
    <property type="match status" value="1"/>
</dbReference>
<comment type="caution">
    <text evidence="2">The sequence shown here is derived from an EMBL/GenBank/DDBJ whole genome shotgun (WGS) entry which is preliminary data.</text>
</comment>
<organism evidence="2 3">
    <name type="scientific">Penicillium hordei</name>
    <dbReference type="NCBI Taxonomy" id="40994"/>
    <lineage>
        <taxon>Eukaryota</taxon>
        <taxon>Fungi</taxon>
        <taxon>Dikarya</taxon>
        <taxon>Ascomycota</taxon>
        <taxon>Pezizomycotina</taxon>
        <taxon>Eurotiomycetes</taxon>
        <taxon>Eurotiomycetidae</taxon>
        <taxon>Eurotiales</taxon>
        <taxon>Aspergillaceae</taxon>
        <taxon>Penicillium</taxon>
    </lineage>
</organism>
<dbReference type="Pfam" id="PF06966">
    <property type="entry name" value="DUF1295"/>
    <property type="match status" value="1"/>
</dbReference>
<name>A0AAD6GZE6_9EURO</name>
<sequence length="258" mass="28161">MVDKKLKDNLSRVKAPSPLGKSIFVGLRLTDAVWQYAFLHRGWASQLVQRLGGTSLQVLHASSGRLNTYYQLLVVMALGSGFKQAIHMAFISEQELSSGLGFGIGFFNTVFNSTNILLSVWSLTTQSPSSDGSLHIQSTASVAIGVCAYTVGILTELISELQRRRFKKDPNNKGKPYGGGLFSLATNVNYGSYTLWRTGFALATGGWAWALFNFSFFFYDFATRGVPVLDEYCTQRVTSLLKESEVKIPGSNPGGLSG</sequence>
<evidence type="ECO:0000313" key="2">
    <source>
        <dbReference type="EMBL" id="KAJ5598202.1"/>
    </source>
</evidence>
<evidence type="ECO:0000256" key="1">
    <source>
        <dbReference type="SAM" id="Phobius"/>
    </source>
</evidence>
<reference evidence="2" key="2">
    <citation type="submission" date="2023-01" db="EMBL/GenBank/DDBJ databases">
        <authorList>
            <person name="Petersen C."/>
        </authorList>
    </citation>
    <scope>NUCLEOTIDE SEQUENCE</scope>
    <source>
        <strain evidence="2">IBT 12815</strain>
    </source>
</reference>
<feature type="transmembrane region" description="Helical" evidence="1">
    <location>
        <begin position="200"/>
        <end position="219"/>
    </location>
</feature>
<keyword evidence="3" id="KW-1185">Reference proteome</keyword>
<dbReference type="Gene3D" id="1.20.120.1630">
    <property type="match status" value="1"/>
</dbReference>
<evidence type="ECO:0000313" key="3">
    <source>
        <dbReference type="Proteomes" id="UP001213799"/>
    </source>
</evidence>